<dbReference type="InterPro" id="IPR038332">
    <property type="entry name" value="PPE_sf"/>
</dbReference>
<comment type="caution">
    <text evidence="2">The sequence shown here is derived from an EMBL/GenBank/DDBJ whole genome shotgun (WGS) entry which is preliminary data.</text>
</comment>
<evidence type="ECO:0000313" key="3">
    <source>
        <dbReference type="Proteomes" id="UP001501598"/>
    </source>
</evidence>
<dbReference type="Gene3D" id="1.20.1260.20">
    <property type="entry name" value="PPE superfamily"/>
    <property type="match status" value="1"/>
</dbReference>
<organism evidence="2 3">
    <name type="scientific">Pseudonocardia xishanensis</name>
    <dbReference type="NCBI Taxonomy" id="630995"/>
    <lineage>
        <taxon>Bacteria</taxon>
        <taxon>Bacillati</taxon>
        <taxon>Actinomycetota</taxon>
        <taxon>Actinomycetes</taxon>
        <taxon>Pseudonocardiales</taxon>
        <taxon>Pseudonocardiaceae</taxon>
        <taxon>Pseudonocardia</taxon>
    </lineage>
</organism>
<feature type="compositionally biased region" description="Low complexity" evidence="1">
    <location>
        <begin position="195"/>
        <end position="222"/>
    </location>
</feature>
<dbReference type="RefSeq" id="WP_345422058.1">
    <property type="nucleotide sequence ID" value="NZ_BAABGT010000070.1"/>
</dbReference>
<proteinExistence type="predicted"/>
<dbReference type="EMBL" id="BAABGT010000070">
    <property type="protein sequence ID" value="GAA4552143.1"/>
    <property type="molecule type" value="Genomic_DNA"/>
</dbReference>
<feature type="region of interest" description="Disordered" evidence="1">
    <location>
        <begin position="304"/>
        <end position="456"/>
    </location>
</feature>
<evidence type="ECO:0000256" key="1">
    <source>
        <dbReference type="SAM" id="MobiDB-lite"/>
    </source>
</evidence>
<gene>
    <name evidence="2" type="ORF">GCM10023175_45320</name>
</gene>
<feature type="compositionally biased region" description="Low complexity" evidence="1">
    <location>
        <begin position="353"/>
        <end position="369"/>
    </location>
</feature>
<keyword evidence="3" id="KW-1185">Reference proteome</keyword>
<reference evidence="3" key="1">
    <citation type="journal article" date="2019" name="Int. J. Syst. Evol. Microbiol.">
        <title>The Global Catalogue of Microorganisms (GCM) 10K type strain sequencing project: providing services to taxonomists for standard genome sequencing and annotation.</title>
        <authorList>
            <consortium name="The Broad Institute Genomics Platform"/>
            <consortium name="The Broad Institute Genome Sequencing Center for Infectious Disease"/>
            <person name="Wu L."/>
            <person name="Ma J."/>
        </authorList>
    </citation>
    <scope>NUCLEOTIDE SEQUENCE [LARGE SCALE GENOMIC DNA]</scope>
    <source>
        <strain evidence="3">JCM 17906</strain>
    </source>
</reference>
<feature type="compositionally biased region" description="Gly residues" evidence="1">
    <location>
        <begin position="386"/>
        <end position="399"/>
    </location>
</feature>
<sequence>MGAGAEGYRTTNESFGMMPMAKIRDPLLAGGDTASLTAAADALDAVATGLATVNDSLSAVERSYAEAHQGDAAEQTKMYLRKLGEPGRVGALTFTGAARALRAQADHYVAARARLESLDPPSGGGIPVRTVMEVAQKQRRLEAAEIATGYQADSNATITAFESFAPISLPTPDGRAATVPEVVWPSTGGPVVGLDPASTSAAPGSGAGPGHAAVPAAPMVPGADGGDPGRAAVAPTGGASTGAGPGRLAGPRSGADPVGLAEMPATGAAGTATRAGMTGATGSGLPGAAGARAGAVVPGVRAPGVGPFRSGTRSPASAGSASGTPGGAGQRAPDRASIPRSPGGVPTPRSTDGASAPRSSGPRSSGPAPEQGGVLRPRPAGAGEPWTGGRGAAGPGGAAGERLGAARPLGERAPGFAGVEENPRAGTGARQASSSHLPFVPGGAAGTRPGESRARPDWLVEDDPEGVWLGEVPPYGPPVLGRDV</sequence>
<dbReference type="SUPFAM" id="SSF140459">
    <property type="entry name" value="PE/PPE dimer-like"/>
    <property type="match status" value="1"/>
</dbReference>
<feature type="compositionally biased region" description="Low complexity" evidence="1">
    <location>
        <begin position="229"/>
        <end position="238"/>
    </location>
</feature>
<name>A0ABP8RX82_9PSEU</name>
<feature type="compositionally biased region" description="Low complexity" evidence="1">
    <location>
        <begin position="304"/>
        <end position="323"/>
    </location>
</feature>
<evidence type="ECO:0008006" key="4">
    <source>
        <dbReference type="Google" id="ProtNLM"/>
    </source>
</evidence>
<protein>
    <recommendedName>
        <fullName evidence="4">PPE family protein</fullName>
    </recommendedName>
</protein>
<evidence type="ECO:0000313" key="2">
    <source>
        <dbReference type="EMBL" id="GAA4552143.1"/>
    </source>
</evidence>
<dbReference type="Proteomes" id="UP001501598">
    <property type="component" value="Unassembled WGS sequence"/>
</dbReference>
<feature type="region of interest" description="Disordered" evidence="1">
    <location>
        <begin position="195"/>
        <end position="263"/>
    </location>
</feature>
<accession>A0ABP8RX82</accession>